<dbReference type="AlphaFoldDB" id="A0AAD1U8H5"/>
<protein>
    <submittedName>
        <fullName evidence="2">Uncharacterized protein</fullName>
    </submittedName>
</protein>
<organism evidence="2 3">
    <name type="scientific">Euplotes crassus</name>
    <dbReference type="NCBI Taxonomy" id="5936"/>
    <lineage>
        <taxon>Eukaryota</taxon>
        <taxon>Sar</taxon>
        <taxon>Alveolata</taxon>
        <taxon>Ciliophora</taxon>
        <taxon>Intramacronucleata</taxon>
        <taxon>Spirotrichea</taxon>
        <taxon>Hypotrichia</taxon>
        <taxon>Euplotida</taxon>
        <taxon>Euplotidae</taxon>
        <taxon>Moneuplotes</taxon>
    </lineage>
</organism>
<reference evidence="2" key="1">
    <citation type="submission" date="2023-07" db="EMBL/GenBank/DDBJ databases">
        <authorList>
            <consortium name="AG Swart"/>
            <person name="Singh M."/>
            <person name="Singh A."/>
            <person name="Seah K."/>
            <person name="Emmerich C."/>
        </authorList>
    </citation>
    <scope>NUCLEOTIDE SEQUENCE</scope>
    <source>
        <strain evidence="2">DP1</strain>
    </source>
</reference>
<feature type="compositionally biased region" description="Basic and acidic residues" evidence="1">
    <location>
        <begin position="147"/>
        <end position="158"/>
    </location>
</feature>
<evidence type="ECO:0000313" key="2">
    <source>
        <dbReference type="EMBL" id="CAI2362572.1"/>
    </source>
</evidence>
<proteinExistence type="predicted"/>
<dbReference type="EMBL" id="CAMPGE010003728">
    <property type="protein sequence ID" value="CAI2362572.1"/>
    <property type="molecule type" value="Genomic_DNA"/>
</dbReference>
<sequence length="158" mass="17915">MKVALLVTEGDKVRIYRETVNLNLSGKSLKKSNCSIISANIRKRRKERYNNLTKDQMPICNKNVSARVDTNLKNAQNSLRAHLRQRELLSKSVSHQKNPPFHIPSLNPSHHPGTTLHPPHPSIHPSSQLSSPKKPSPISKTKSNLDLFHEIKYPHNSK</sequence>
<comment type="caution">
    <text evidence="2">The sequence shown here is derived from an EMBL/GenBank/DDBJ whole genome shotgun (WGS) entry which is preliminary data.</text>
</comment>
<feature type="compositionally biased region" description="Low complexity" evidence="1">
    <location>
        <begin position="108"/>
        <end position="142"/>
    </location>
</feature>
<dbReference type="Proteomes" id="UP001295684">
    <property type="component" value="Unassembled WGS sequence"/>
</dbReference>
<evidence type="ECO:0000313" key="3">
    <source>
        <dbReference type="Proteomes" id="UP001295684"/>
    </source>
</evidence>
<evidence type="ECO:0000256" key="1">
    <source>
        <dbReference type="SAM" id="MobiDB-lite"/>
    </source>
</evidence>
<gene>
    <name evidence="2" type="ORF">ECRASSUSDP1_LOCUS3896</name>
</gene>
<keyword evidence="3" id="KW-1185">Reference proteome</keyword>
<accession>A0AAD1U8H5</accession>
<feature type="region of interest" description="Disordered" evidence="1">
    <location>
        <begin position="88"/>
        <end position="158"/>
    </location>
</feature>
<name>A0AAD1U8H5_EUPCR</name>